<dbReference type="EMBL" id="JARVKF010000431">
    <property type="protein sequence ID" value="KAK9413988.1"/>
    <property type="molecule type" value="Genomic_DNA"/>
</dbReference>
<evidence type="ECO:0000313" key="4">
    <source>
        <dbReference type="EMBL" id="KAK9413988.1"/>
    </source>
</evidence>
<organism evidence="4 5">
    <name type="scientific">Seiridium unicorne</name>
    <dbReference type="NCBI Taxonomy" id="138068"/>
    <lineage>
        <taxon>Eukaryota</taxon>
        <taxon>Fungi</taxon>
        <taxon>Dikarya</taxon>
        <taxon>Ascomycota</taxon>
        <taxon>Pezizomycotina</taxon>
        <taxon>Sordariomycetes</taxon>
        <taxon>Xylariomycetidae</taxon>
        <taxon>Amphisphaeriales</taxon>
        <taxon>Sporocadaceae</taxon>
        <taxon>Seiridium</taxon>
    </lineage>
</organism>
<dbReference type="InterPro" id="IPR021109">
    <property type="entry name" value="Peptidase_aspartic_dom_sf"/>
</dbReference>
<feature type="transmembrane region" description="Helical" evidence="2">
    <location>
        <begin position="487"/>
        <end position="509"/>
    </location>
</feature>
<keyword evidence="2" id="KW-0812">Transmembrane</keyword>
<feature type="signal peptide" evidence="3">
    <location>
        <begin position="1"/>
        <end position="24"/>
    </location>
</feature>
<evidence type="ECO:0000256" key="3">
    <source>
        <dbReference type="SAM" id="SignalP"/>
    </source>
</evidence>
<feature type="compositionally biased region" description="Polar residues" evidence="1">
    <location>
        <begin position="535"/>
        <end position="548"/>
    </location>
</feature>
<feature type="chain" id="PRO_5046106164" evidence="3">
    <location>
        <begin position="25"/>
        <end position="618"/>
    </location>
</feature>
<reference evidence="4 5" key="1">
    <citation type="journal article" date="2024" name="J. Plant Pathol.">
        <title>Sequence and assembly of the genome of Seiridium unicorne, isolate CBS 538.82, causal agent of cypress canker disease.</title>
        <authorList>
            <person name="Scali E."/>
            <person name="Rocca G.D."/>
            <person name="Danti R."/>
            <person name="Garbelotto M."/>
            <person name="Barberini S."/>
            <person name="Baroncelli R."/>
            <person name="Emiliani G."/>
        </authorList>
    </citation>
    <scope>NUCLEOTIDE SEQUENCE [LARGE SCALE GENOMIC DNA]</scope>
    <source>
        <strain evidence="4 5">BM-138-508</strain>
    </source>
</reference>
<feature type="compositionally biased region" description="Low complexity" evidence="1">
    <location>
        <begin position="520"/>
        <end position="529"/>
    </location>
</feature>
<keyword evidence="5" id="KW-1185">Reference proteome</keyword>
<evidence type="ECO:0000313" key="5">
    <source>
        <dbReference type="Proteomes" id="UP001408356"/>
    </source>
</evidence>
<accession>A0ABR2UH82</accession>
<sequence>MAGPSASLPVKPWLWLLLLTSARAIGPISAKWSSQSFGPDGPWQAVEMTFGSDQQISLYPGGIFSTTVFSSDYCNHNDTCYARKAGTYDVDKAQLAGTGSTGGIQIKASARFMAGVDIVGEEDATYWVDDVDLEYSEATTVPTLDMSYIENSYAAYPNGNWYPMSVGCLSLGSSGINQSWSNGDSPNVNASLIPGYLYEHNRTDSYSFGLHIGATNPQVDGSLYYGGYDQNRVLGKVLTMDGSFQDQVTLNDISIQVIDGSSPFDFGTSQTGLLAEGNSSLGAGIKVSVAGCSPYLSLPTSTCNAIAQHLPVTYNEGLGLFTWNTDDPQYTRIVSSASALQFTLVGMTNTDKLNISVPFRHLNLTLDAPLVSTPTPYFPCYTGHQSGWVLGRAFLQDAFIGANWLSKSWWLAQAPGPNIPAEANVGTIKYGDTTITSGGNDWKESWTGSWTALAPSASPAAGDKPSNGTDTGDDGASTSGLTTGAKAGIGAGVGVAGLAGLGVLAFFLLRRRKRSQGNSAAIAASAQQQDVGKPEQQSPHTFGSTVYNSPIPAYPHEEGYAQQYGGYMPQQQHQQYSAELPGAGLPAPQELPAQYGQTYASHPSDIYTQTPTEGTHRY</sequence>
<dbReference type="SUPFAM" id="SSF50630">
    <property type="entry name" value="Acid proteases"/>
    <property type="match status" value="1"/>
</dbReference>
<feature type="region of interest" description="Disordered" evidence="1">
    <location>
        <begin position="520"/>
        <end position="555"/>
    </location>
</feature>
<dbReference type="Proteomes" id="UP001408356">
    <property type="component" value="Unassembled WGS sequence"/>
</dbReference>
<evidence type="ECO:0000256" key="2">
    <source>
        <dbReference type="SAM" id="Phobius"/>
    </source>
</evidence>
<comment type="caution">
    <text evidence="4">The sequence shown here is derived from an EMBL/GenBank/DDBJ whole genome shotgun (WGS) entry which is preliminary data.</text>
</comment>
<gene>
    <name evidence="4" type="ORF">SUNI508_11440</name>
</gene>
<name>A0ABR2UH82_9PEZI</name>
<protein>
    <submittedName>
        <fullName evidence="4">Peptidase A1 domain-containing protein</fullName>
    </submittedName>
</protein>
<evidence type="ECO:0000256" key="1">
    <source>
        <dbReference type="SAM" id="MobiDB-lite"/>
    </source>
</evidence>
<feature type="region of interest" description="Disordered" evidence="1">
    <location>
        <begin position="453"/>
        <end position="479"/>
    </location>
</feature>
<dbReference type="Gene3D" id="2.40.70.10">
    <property type="entry name" value="Acid Proteases"/>
    <property type="match status" value="1"/>
</dbReference>
<keyword evidence="2" id="KW-0472">Membrane</keyword>
<keyword evidence="3" id="KW-0732">Signal</keyword>
<keyword evidence="2" id="KW-1133">Transmembrane helix</keyword>
<proteinExistence type="predicted"/>